<dbReference type="EMBL" id="KI394526">
    <property type="protein sequence ID" value="ERN02509.1"/>
    <property type="molecule type" value="Genomic_DNA"/>
</dbReference>
<sequence length="106" mass="11965">MGYSEKFRDEEGAKQDGKKWIIAGIPSRNPLSPIIINPSSNEGKFDGDERSRTPTSKEARIPEKLPCPPAPRKPKLSSKFPMNGFKEFFSSPDLDALFTIHFKERV</sequence>
<dbReference type="eggNOG" id="ENOG502S1MD">
    <property type="taxonomic scope" value="Eukaryota"/>
</dbReference>
<feature type="compositionally biased region" description="Basic and acidic residues" evidence="3">
    <location>
        <begin position="1"/>
        <end position="19"/>
    </location>
</feature>
<dbReference type="GO" id="GO:0032875">
    <property type="term" value="P:regulation of DNA endoreduplication"/>
    <property type="evidence" value="ECO:0007669"/>
    <property type="project" value="InterPro"/>
</dbReference>
<evidence type="ECO:0008006" key="6">
    <source>
        <dbReference type="Google" id="ProtNLM"/>
    </source>
</evidence>
<organism evidence="4 5">
    <name type="scientific">Amborella trichopoda</name>
    <dbReference type="NCBI Taxonomy" id="13333"/>
    <lineage>
        <taxon>Eukaryota</taxon>
        <taxon>Viridiplantae</taxon>
        <taxon>Streptophyta</taxon>
        <taxon>Embryophyta</taxon>
        <taxon>Tracheophyta</taxon>
        <taxon>Spermatophyta</taxon>
        <taxon>Magnoliopsida</taxon>
        <taxon>Amborellales</taxon>
        <taxon>Amborellaceae</taxon>
        <taxon>Amborella</taxon>
    </lineage>
</organism>
<dbReference type="GO" id="GO:0004860">
    <property type="term" value="F:protein kinase inhibitor activity"/>
    <property type="evidence" value="ECO:0007669"/>
    <property type="project" value="UniProtKB-KW"/>
</dbReference>
<dbReference type="OrthoDB" id="1302889at2759"/>
<dbReference type="KEGG" id="atr:18430621"/>
<evidence type="ECO:0000313" key="4">
    <source>
        <dbReference type="EMBL" id="ERN02509.1"/>
    </source>
</evidence>
<dbReference type="PANTHER" id="PTHR33142:SF40">
    <property type="entry name" value="CYCLIN-DEPENDENT PROTEIN KINASE INHIBITOR SMR6"/>
    <property type="match status" value="1"/>
</dbReference>
<dbReference type="OMA" id="ATDAKKW"/>
<reference evidence="5" key="1">
    <citation type="journal article" date="2013" name="Science">
        <title>The Amborella genome and the evolution of flowering plants.</title>
        <authorList>
            <consortium name="Amborella Genome Project"/>
        </authorList>
    </citation>
    <scope>NUCLEOTIDE SEQUENCE [LARGE SCALE GENOMIC DNA]</scope>
</reference>
<dbReference type="Gramene" id="ERN02509">
    <property type="protein sequence ID" value="ERN02509"/>
    <property type="gene ID" value="AMTR_s00083p00042830"/>
</dbReference>
<feature type="region of interest" description="Disordered" evidence="3">
    <location>
        <begin position="1"/>
        <end position="78"/>
    </location>
</feature>
<evidence type="ECO:0000256" key="1">
    <source>
        <dbReference type="ARBA" id="ARBA00023013"/>
    </source>
</evidence>
<accession>W1P4C4</accession>
<dbReference type="InterPro" id="IPR040389">
    <property type="entry name" value="SMR"/>
</dbReference>
<proteinExistence type="predicted"/>
<gene>
    <name evidence="4" type="ORF">AMTR_s00083p00042830</name>
</gene>
<evidence type="ECO:0000313" key="5">
    <source>
        <dbReference type="Proteomes" id="UP000017836"/>
    </source>
</evidence>
<evidence type="ECO:0000256" key="3">
    <source>
        <dbReference type="SAM" id="MobiDB-lite"/>
    </source>
</evidence>
<dbReference type="HOGENOM" id="CLU_2226943_0_0_1"/>
<name>W1P4C4_AMBTC</name>
<keyword evidence="1" id="KW-0649">Protein kinase inhibitor</keyword>
<keyword evidence="5" id="KW-1185">Reference proteome</keyword>
<evidence type="ECO:0000256" key="2">
    <source>
        <dbReference type="ARBA" id="ARBA00023306"/>
    </source>
</evidence>
<dbReference type="Proteomes" id="UP000017836">
    <property type="component" value="Unassembled WGS sequence"/>
</dbReference>
<keyword evidence="2" id="KW-0131">Cell cycle</keyword>
<protein>
    <recommendedName>
        <fullName evidence="6">Cyclin-dependent protein kinase inhibitor SMR6</fullName>
    </recommendedName>
</protein>
<dbReference type="PANTHER" id="PTHR33142">
    <property type="entry name" value="CYCLIN-DEPENDENT PROTEIN KINASE INHIBITOR SMR13"/>
    <property type="match status" value="1"/>
</dbReference>
<dbReference type="AlphaFoldDB" id="W1P4C4"/>
<feature type="compositionally biased region" description="Basic and acidic residues" evidence="3">
    <location>
        <begin position="43"/>
        <end position="63"/>
    </location>
</feature>